<gene>
    <name evidence="15" type="ORF">BOX15_Mlig021325g2</name>
</gene>
<feature type="domain" description="Helicase ATP-binding" evidence="12">
    <location>
        <begin position="85"/>
        <end position="280"/>
    </location>
</feature>
<proteinExistence type="inferred from homology"/>
<dbReference type="InterPro" id="IPR001650">
    <property type="entry name" value="Helicase_C-like"/>
</dbReference>
<evidence type="ECO:0000256" key="6">
    <source>
        <dbReference type="ARBA" id="ARBA00022884"/>
    </source>
</evidence>
<dbReference type="CDD" id="cd18787">
    <property type="entry name" value="SF2_C_DEAD"/>
    <property type="match status" value="1"/>
</dbReference>
<feature type="domain" description="Helicase C-terminal" evidence="13">
    <location>
        <begin position="291"/>
        <end position="453"/>
    </location>
</feature>
<dbReference type="InterPro" id="IPR000629">
    <property type="entry name" value="RNA-helicase_DEAD-box_CS"/>
</dbReference>
<keyword evidence="5 10" id="KW-0067">ATP-binding</keyword>
<evidence type="ECO:0000313" key="15">
    <source>
        <dbReference type="EMBL" id="PAA47663.1"/>
    </source>
</evidence>
<organism evidence="15 16">
    <name type="scientific">Macrostomum lignano</name>
    <dbReference type="NCBI Taxonomy" id="282301"/>
    <lineage>
        <taxon>Eukaryota</taxon>
        <taxon>Metazoa</taxon>
        <taxon>Spiralia</taxon>
        <taxon>Lophotrochozoa</taxon>
        <taxon>Platyhelminthes</taxon>
        <taxon>Rhabditophora</taxon>
        <taxon>Macrostomorpha</taxon>
        <taxon>Macrostomida</taxon>
        <taxon>Macrostomidae</taxon>
        <taxon>Macrostomum</taxon>
    </lineage>
</organism>
<dbReference type="GO" id="GO:0005829">
    <property type="term" value="C:cytosol"/>
    <property type="evidence" value="ECO:0007669"/>
    <property type="project" value="TreeGrafter"/>
</dbReference>
<dbReference type="GO" id="GO:0003724">
    <property type="term" value="F:RNA helicase activity"/>
    <property type="evidence" value="ECO:0007669"/>
    <property type="project" value="UniProtKB-EC"/>
</dbReference>
<dbReference type="STRING" id="282301.A0A267DEE8"/>
<dbReference type="SMART" id="SM00487">
    <property type="entry name" value="DEXDc"/>
    <property type="match status" value="1"/>
</dbReference>
<dbReference type="GO" id="GO:0003723">
    <property type="term" value="F:RNA binding"/>
    <property type="evidence" value="ECO:0007669"/>
    <property type="project" value="UniProtKB-KW"/>
</dbReference>
<dbReference type="PROSITE" id="PS51192">
    <property type="entry name" value="HELICASE_ATP_BIND_1"/>
    <property type="match status" value="1"/>
</dbReference>
<feature type="domain" description="DEAD-box RNA helicase Q" evidence="14">
    <location>
        <begin position="53"/>
        <end position="82"/>
    </location>
</feature>
<name>A0A267DEE8_9PLAT</name>
<dbReference type="PANTHER" id="PTHR47959:SF15">
    <property type="entry name" value="RNA HELICASE"/>
    <property type="match status" value="1"/>
</dbReference>
<dbReference type="GO" id="GO:0016787">
    <property type="term" value="F:hydrolase activity"/>
    <property type="evidence" value="ECO:0007669"/>
    <property type="project" value="UniProtKB-KW"/>
</dbReference>
<feature type="non-terminal residue" evidence="15">
    <location>
        <position position="1"/>
    </location>
</feature>
<dbReference type="PANTHER" id="PTHR47959">
    <property type="entry name" value="ATP-DEPENDENT RNA HELICASE RHLE-RELATED"/>
    <property type="match status" value="1"/>
</dbReference>
<comment type="caution">
    <text evidence="15">The sequence shown here is derived from an EMBL/GenBank/DDBJ whole genome shotgun (WGS) entry which is preliminary data.</text>
</comment>
<sequence length="540" mass="59876">THWSDMKNKTYSKLATTANATTSSMSAIEGLRKRHYIRVVGDEIPQPEENFDSMFSSLGLPTKLLHNITVRLQYQEPTPIQMQCVPVLMQSRNVLAYAPTGSGKSLAYLLPIVAKTWIDQSNLVADNASGARNKPAALVLLPTVDLAKQVVHSAKQMVQGLPDYRVRLLTSDIDGDSGQTAAVEQVRSADMLVSTPQRLVHLLTAGGPLKAEGLDSVRYLVLDEADRLLRDEGPREFADQLGAICSRCGHPQLSRALLSATAHPAVEQFCRENFDRLAIVRVGPKQAATNTIDQKLVFCSNEAGKAHEIKTMFARGDLQYPLLIFVHTRQRASELCQLLRDQGLQVDSVTAGRPQETRDKLLRKFREGRLPALVSTDLMARGMDFPSVAMVINYDLPTASREYIHRIGRCGRAGRRGLAVSLWEKRDLPNLRPVLAVMKNSGCQVNPDLYALLPSNSNRRRPPRQQQQQSGNKQAKHKKQSEQAQESARSKAEQAAGRGHVFGGVRAVNRKRRDVRDAKKARRKIRKAKAKARAKEAVSA</sequence>
<accession>A0A267DEE8</accession>
<evidence type="ECO:0000256" key="3">
    <source>
        <dbReference type="ARBA" id="ARBA00022801"/>
    </source>
</evidence>
<evidence type="ECO:0000256" key="9">
    <source>
        <dbReference type="PROSITE-ProRule" id="PRU00552"/>
    </source>
</evidence>
<dbReference type="InterPro" id="IPR027417">
    <property type="entry name" value="P-loop_NTPase"/>
</dbReference>
<evidence type="ECO:0000256" key="4">
    <source>
        <dbReference type="ARBA" id="ARBA00022806"/>
    </source>
</evidence>
<keyword evidence="2 10" id="KW-0547">Nucleotide-binding</keyword>
<dbReference type="Pfam" id="PF00271">
    <property type="entry name" value="Helicase_C"/>
    <property type="match status" value="1"/>
</dbReference>
<dbReference type="Gene3D" id="3.40.50.300">
    <property type="entry name" value="P-loop containing nucleotide triphosphate hydrolases"/>
    <property type="match status" value="2"/>
</dbReference>
<keyword evidence="6" id="KW-0694">RNA-binding</keyword>
<dbReference type="SUPFAM" id="SSF52540">
    <property type="entry name" value="P-loop containing nucleoside triphosphate hydrolases"/>
    <property type="match status" value="1"/>
</dbReference>
<comment type="similarity">
    <text evidence="7">Belongs to the DEAD box helicase family. DDX52/ROK1 subfamily.</text>
</comment>
<dbReference type="EMBL" id="NIVC01004373">
    <property type="protein sequence ID" value="PAA47663.1"/>
    <property type="molecule type" value="Genomic_DNA"/>
</dbReference>
<evidence type="ECO:0000313" key="16">
    <source>
        <dbReference type="Proteomes" id="UP000215902"/>
    </source>
</evidence>
<evidence type="ECO:0000259" key="12">
    <source>
        <dbReference type="PROSITE" id="PS51192"/>
    </source>
</evidence>
<dbReference type="OrthoDB" id="360161at2759"/>
<evidence type="ECO:0000256" key="2">
    <source>
        <dbReference type="ARBA" id="ARBA00022741"/>
    </source>
</evidence>
<evidence type="ECO:0000256" key="7">
    <source>
        <dbReference type="ARBA" id="ARBA00024355"/>
    </source>
</evidence>
<keyword evidence="3 10" id="KW-0378">Hydrolase</keyword>
<evidence type="ECO:0000256" key="10">
    <source>
        <dbReference type="RuleBase" id="RU000492"/>
    </source>
</evidence>
<dbReference type="AlphaFoldDB" id="A0A267DEE8"/>
<dbReference type="InterPro" id="IPR014014">
    <property type="entry name" value="RNA_helicase_DEAD_Q_motif"/>
</dbReference>
<dbReference type="SMART" id="SM00490">
    <property type="entry name" value="HELICc"/>
    <property type="match status" value="1"/>
</dbReference>
<dbReference type="EC" id="3.6.4.13" evidence="1"/>
<dbReference type="Proteomes" id="UP000215902">
    <property type="component" value="Unassembled WGS sequence"/>
</dbReference>
<feature type="compositionally biased region" description="Basic residues" evidence="11">
    <location>
        <begin position="508"/>
        <end position="532"/>
    </location>
</feature>
<keyword evidence="16" id="KW-1185">Reference proteome</keyword>
<dbReference type="PROSITE" id="PS51195">
    <property type="entry name" value="Q_MOTIF"/>
    <property type="match status" value="1"/>
</dbReference>
<dbReference type="PROSITE" id="PS51194">
    <property type="entry name" value="HELICASE_CTER"/>
    <property type="match status" value="1"/>
</dbReference>
<dbReference type="Pfam" id="PF00270">
    <property type="entry name" value="DEAD"/>
    <property type="match status" value="1"/>
</dbReference>
<evidence type="ECO:0000256" key="5">
    <source>
        <dbReference type="ARBA" id="ARBA00022840"/>
    </source>
</evidence>
<keyword evidence="4 10" id="KW-0347">Helicase</keyword>
<dbReference type="InterPro" id="IPR014001">
    <property type="entry name" value="Helicase_ATP-bd"/>
</dbReference>
<dbReference type="InterPro" id="IPR011545">
    <property type="entry name" value="DEAD/DEAH_box_helicase_dom"/>
</dbReference>
<reference evidence="15 16" key="1">
    <citation type="submission" date="2017-06" db="EMBL/GenBank/DDBJ databases">
        <title>A platform for efficient transgenesis in Macrostomum lignano, a flatworm model organism for stem cell research.</title>
        <authorList>
            <person name="Berezikov E."/>
        </authorList>
    </citation>
    <scope>NUCLEOTIDE SEQUENCE [LARGE SCALE GENOMIC DNA]</scope>
    <source>
        <strain evidence="15">DV1</strain>
        <tissue evidence="15">Whole organism</tissue>
    </source>
</reference>
<feature type="short sequence motif" description="Q motif" evidence="9">
    <location>
        <begin position="53"/>
        <end position="82"/>
    </location>
</feature>
<evidence type="ECO:0000259" key="13">
    <source>
        <dbReference type="PROSITE" id="PS51194"/>
    </source>
</evidence>
<dbReference type="InterPro" id="IPR050079">
    <property type="entry name" value="DEAD_box_RNA_helicase"/>
</dbReference>
<evidence type="ECO:0000256" key="11">
    <source>
        <dbReference type="SAM" id="MobiDB-lite"/>
    </source>
</evidence>
<dbReference type="GO" id="GO:0005524">
    <property type="term" value="F:ATP binding"/>
    <property type="evidence" value="ECO:0007669"/>
    <property type="project" value="UniProtKB-KW"/>
</dbReference>
<protein>
    <recommendedName>
        <fullName evidence="1">RNA helicase</fullName>
        <ecNumber evidence="1">3.6.4.13</ecNumber>
    </recommendedName>
</protein>
<evidence type="ECO:0000256" key="1">
    <source>
        <dbReference type="ARBA" id="ARBA00012552"/>
    </source>
</evidence>
<evidence type="ECO:0000259" key="14">
    <source>
        <dbReference type="PROSITE" id="PS51195"/>
    </source>
</evidence>
<dbReference type="PROSITE" id="PS00039">
    <property type="entry name" value="DEAD_ATP_HELICASE"/>
    <property type="match status" value="1"/>
</dbReference>
<feature type="region of interest" description="Disordered" evidence="11">
    <location>
        <begin position="448"/>
        <end position="540"/>
    </location>
</feature>
<evidence type="ECO:0000256" key="8">
    <source>
        <dbReference type="ARBA" id="ARBA00047984"/>
    </source>
</evidence>
<comment type="catalytic activity">
    <reaction evidence="8">
        <text>ATP + H2O = ADP + phosphate + H(+)</text>
        <dbReference type="Rhea" id="RHEA:13065"/>
        <dbReference type="ChEBI" id="CHEBI:15377"/>
        <dbReference type="ChEBI" id="CHEBI:15378"/>
        <dbReference type="ChEBI" id="CHEBI:30616"/>
        <dbReference type="ChEBI" id="CHEBI:43474"/>
        <dbReference type="ChEBI" id="CHEBI:456216"/>
        <dbReference type="EC" id="3.6.4.13"/>
    </reaction>
</comment>